<reference evidence="1 2" key="1">
    <citation type="journal article" date="2014" name="Genome Biol. Evol.">
        <title>The genome of the myxosporean Thelohanellus kitauei shows adaptations to nutrient acquisition within its fish host.</title>
        <authorList>
            <person name="Yang Y."/>
            <person name="Xiong J."/>
            <person name="Zhou Z."/>
            <person name="Huo F."/>
            <person name="Miao W."/>
            <person name="Ran C."/>
            <person name="Liu Y."/>
            <person name="Zhang J."/>
            <person name="Feng J."/>
            <person name="Wang M."/>
            <person name="Wang M."/>
            <person name="Wang L."/>
            <person name="Yao B."/>
        </authorList>
    </citation>
    <scope>NUCLEOTIDE SEQUENCE [LARGE SCALE GENOMIC DNA]</scope>
    <source>
        <strain evidence="1">Wuqing</strain>
    </source>
</reference>
<comment type="caution">
    <text evidence="1">The sequence shown here is derived from an EMBL/GenBank/DDBJ whole genome shotgun (WGS) entry which is preliminary data.</text>
</comment>
<keyword evidence="2" id="KW-1185">Reference proteome</keyword>
<dbReference type="Gene3D" id="2.60.120.920">
    <property type="match status" value="1"/>
</dbReference>
<sequence length="146" mass="16545">MTQIGITTAENEIGTIIGQEKGYAIIVEGHKTPFFINEDRTIHLACATGDTIGLGINFMDHHVFFTKNGVKTEATSLWESKCEEEIKNIENETNILEYIFDYMTVHGHSQTRAEIKNLLEPKTENSDERLKITNGIIYICVCSKYN</sequence>
<gene>
    <name evidence="1" type="ORF">RF11_07857</name>
</gene>
<evidence type="ECO:0000313" key="1">
    <source>
        <dbReference type="EMBL" id="KII63178.1"/>
    </source>
</evidence>
<dbReference type="InterPro" id="IPR043136">
    <property type="entry name" value="B30.2/SPRY_sf"/>
</dbReference>
<proteinExistence type="predicted"/>
<evidence type="ECO:0008006" key="3">
    <source>
        <dbReference type="Google" id="ProtNLM"/>
    </source>
</evidence>
<dbReference type="EMBL" id="JWZT01004760">
    <property type="protein sequence ID" value="KII63178.1"/>
    <property type="molecule type" value="Genomic_DNA"/>
</dbReference>
<dbReference type="AlphaFoldDB" id="A0A0C2ICW9"/>
<dbReference type="Proteomes" id="UP000031668">
    <property type="component" value="Unassembled WGS sequence"/>
</dbReference>
<protein>
    <recommendedName>
        <fullName evidence="3">B30.2/SPRY domain-containing protein</fullName>
    </recommendedName>
</protein>
<name>A0A0C2ICW9_THEKT</name>
<evidence type="ECO:0000313" key="2">
    <source>
        <dbReference type="Proteomes" id="UP000031668"/>
    </source>
</evidence>
<dbReference type="OrthoDB" id="25503at2759"/>
<organism evidence="1 2">
    <name type="scientific">Thelohanellus kitauei</name>
    <name type="common">Myxosporean</name>
    <dbReference type="NCBI Taxonomy" id="669202"/>
    <lineage>
        <taxon>Eukaryota</taxon>
        <taxon>Metazoa</taxon>
        <taxon>Cnidaria</taxon>
        <taxon>Myxozoa</taxon>
        <taxon>Myxosporea</taxon>
        <taxon>Bivalvulida</taxon>
        <taxon>Platysporina</taxon>
        <taxon>Myxobolidae</taxon>
        <taxon>Thelohanellus</taxon>
    </lineage>
</organism>
<accession>A0A0C2ICW9</accession>